<dbReference type="STRING" id="554065.E1ZE14"/>
<dbReference type="eggNOG" id="KOG2763">
    <property type="taxonomic scope" value="Eukaryota"/>
</dbReference>
<dbReference type="AlphaFoldDB" id="E1ZE14"/>
<dbReference type="Pfam" id="PF03061">
    <property type="entry name" value="4HBT"/>
    <property type="match status" value="1"/>
</dbReference>
<feature type="signal peptide" evidence="2">
    <location>
        <begin position="1"/>
        <end position="23"/>
    </location>
</feature>
<dbReference type="PROSITE" id="PS51770">
    <property type="entry name" value="HOTDOG_ACOT"/>
    <property type="match status" value="1"/>
</dbReference>
<feature type="non-terminal residue" evidence="4">
    <location>
        <position position="1"/>
    </location>
</feature>
<sequence>WLQGGTVLSWVDICAGLAAKAFARGPCVTASVDAVHFLRPCHVGSVVIVAAMVNRTFRSSMEVGVRVEEEDSRTGVRHHCCSAYLTFVALARKDAGGGRPVDIPFELAPESEAEALRYRLAVQKREER</sequence>
<feature type="chain" id="PRO_5003156226" description="HotDog ACOT-type domain-containing protein" evidence="2">
    <location>
        <begin position="24"/>
        <end position="128"/>
    </location>
</feature>
<keyword evidence="2" id="KW-0732">Signal</keyword>
<dbReference type="KEGG" id="cvr:CHLNCDRAFT_14001"/>
<dbReference type="InterPro" id="IPR040170">
    <property type="entry name" value="Cytosol_ACT"/>
</dbReference>
<keyword evidence="1" id="KW-0378">Hydrolase</keyword>
<dbReference type="CDD" id="cd03442">
    <property type="entry name" value="BFIT_BACH"/>
    <property type="match status" value="1"/>
</dbReference>
<evidence type="ECO:0000256" key="2">
    <source>
        <dbReference type="SAM" id="SignalP"/>
    </source>
</evidence>
<protein>
    <recommendedName>
        <fullName evidence="3">HotDog ACOT-type domain-containing protein</fullName>
    </recommendedName>
</protein>
<gene>
    <name evidence="4" type="ORF">CHLNCDRAFT_14001</name>
</gene>
<evidence type="ECO:0000256" key="1">
    <source>
        <dbReference type="ARBA" id="ARBA00022801"/>
    </source>
</evidence>
<dbReference type="GO" id="GO:0006637">
    <property type="term" value="P:acyl-CoA metabolic process"/>
    <property type="evidence" value="ECO:0007669"/>
    <property type="project" value="TreeGrafter"/>
</dbReference>
<reference evidence="4 5" key="1">
    <citation type="journal article" date="2010" name="Plant Cell">
        <title>The Chlorella variabilis NC64A genome reveals adaptation to photosymbiosis, coevolution with viruses, and cryptic sex.</title>
        <authorList>
            <person name="Blanc G."/>
            <person name="Duncan G."/>
            <person name="Agarkova I."/>
            <person name="Borodovsky M."/>
            <person name="Gurnon J."/>
            <person name="Kuo A."/>
            <person name="Lindquist E."/>
            <person name="Lucas S."/>
            <person name="Pangilinan J."/>
            <person name="Polle J."/>
            <person name="Salamov A."/>
            <person name="Terry A."/>
            <person name="Yamada T."/>
            <person name="Dunigan D.D."/>
            <person name="Grigoriev I.V."/>
            <person name="Claverie J.M."/>
            <person name="Van Etten J.L."/>
        </authorList>
    </citation>
    <scope>NUCLEOTIDE SEQUENCE [LARGE SCALE GENOMIC DNA]</scope>
    <source>
        <strain evidence="4 5">NC64A</strain>
    </source>
</reference>
<evidence type="ECO:0000313" key="5">
    <source>
        <dbReference type="Proteomes" id="UP000008141"/>
    </source>
</evidence>
<dbReference type="GO" id="GO:0052816">
    <property type="term" value="F:long-chain fatty acyl-CoA hydrolase activity"/>
    <property type="evidence" value="ECO:0007669"/>
    <property type="project" value="TreeGrafter"/>
</dbReference>
<dbReference type="Proteomes" id="UP000008141">
    <property type="component" value="Unassembled WGS sequence"/>
</dbReference>
<dbReference type="SUPFAM" id="SSF54637">
    <property type="entry name" value="Thioesterase/thiol ester dehydrase-isomerase"/>
    <property type="match status" value="1"/>
</dbReference>
<dbReference type="GeneID" id="17355217"/>
<feature type="non-terminal residue" evidence="4">
    <location>
        <position position="128"/>
    </location>
</feature>
<dbReference type="PANTHER" id="PTHR11049:SF16">
    <property type="entry name" value="PROTEIN VDLD"/>
    <property type="match status" value="1"/>
</dbReference>
<evidence type="ECO:0000259" key="3">
    <source>
        <dbReference type="PROSITE" id="PS51770"/>
    </source>
</evidence>
<name>E1ZE14_CHLVA</name>
<keyword evidence="5" id="KW-1185">Reference proteome</keyword>
<dbReference type="InterPro" id="IPR006683">
    <property type="entry name" value="Thioestr_dom"/>
</dbReference>
<organism evidence="5">
    <name type="scientific">Chlorella variabilis</name>
    <name type="common">Green alga</name>
    <dbReference type="NCBI Taxonomy" id="554065"/>
    <lineage>
        <taxon>Eukaryota</taxon>
        <taxon>Viridiplantae</taxon>
        <taxon>Chlorophyta</taxon>
        <taxon>core chlorophytes</taxon>
        <taxon>Trebouxiophyceae</taxon>
        <taxon>Chlorellales</taxon>
        <taxon>Chlorellaceae</taxon>
        <taxon>Chlorella clade</taxon>
        <taxon>Chlorella</taxon>
    </lineage>
</organism>
<dbReference type="GO" id="GO:0005829">
    <property type="term" value="C:cytosol"/>
    <property type="evidence" value="ECO:0007669"/>
    <property type="project" value="TreeGrafter"/>
</dbReference>
<dbReference type="PANTHER" id="PTHR11049">
    <property type="entry name" value="ACYL COENZYME A THIOESTER HYDROLASE"/>
    <property type="match status" value="1"/>
</dbReference>
<dbReference type="OrthoDB" id="3184331at2759"/>
<evidence type="ECO:0000313" key="4">
    <source>
        <dbReference type="EMBL" id="EFN55951.1"/>
    </source>
</evidence>
<dbReference type="InterPro" id="IPR029069">
    <property type="entry name" value="HotDog_dom_sf"/>
</dbReference>
<dbReference type="InParanoid" id="E1ZE14"/>
<proteinExistence type="predicted"/>
<dbReference type="Gene3D" id="3.10.129.10">
    <property type="entry name" value="Hotdog Thioesterase"/>
    <property type="match status" value="1"/>
</dbReference>
<dbReference type="InterPro" id="IPR033120">
    <property type="entry name" value="HOTDOG_ACOT"/>
</dbReference>
<feature type="domain" description="HotDog ACOT-type" evidence="3">
    <location>
        <begin position="1"/>
        <end position="93"/>
    </location>
</feature>
<accession>E1ZE14</accession>
<dbReference type="EMBL" id="GL433843">
    <property type="protein sequence ID" value="EFN55951.1"/>
    <property type="molecule type" value="Genomic_DNA"/>
</dbReference>
<dbReference type="RefSeq" id="XP_005848053.1">
    <property type="nucleotide sequence ID" value="XM_005847991.1"/>
</dbReference>